<dbReference type="Proteomes" id="UP000886501">
    <property type="component" value="Unassembled WGS sequence"/>
</dbReference>
<evidence type="ECO:0000313" key="2">
    <source>
        <dbReference type="Proteomes" id="UP000886501"/>
    </source>
</evidence>
<gene>
    <name evidence="1" type="ORF">BDM02DRAFT_3157486</name>
</gene>
<reference evidence="1" key="2">
    <citation type="journal article" date="2020" name="Nat. Commun.">
        <title>Large-scale genome sequencing of mycorrhizal fungi provides insights into the early evolution of symbiotic traits.</title>
        <authorList>
            <person name="Miyauchi S."/>
            <person name="Kiss E."/>
            <person name="Kuo A."/>
            <person name="Drula E."/>
            <person name="Kohler A."/>
            <person name="Sanchez-Garcia M."/>
            <person name="Morin E."/>
            <person name="Andreopoulos B."/>
            <person name="Barry K.W."/>
            <person name="Bonito G."/>
            <person name="Buee M."/>
            <person name="Carver A."/>
            <person name="Chen C."/>
            <person name="Cichocki N."/>
            <person name="Clum A."/>
            <person name="Culley D."/>
            <person name="Crous P.W."/>
            <person name="Fauchery L."/>
            <person name="Girlanda M."/>
            <person name="Hayes R.D."/>
            <person name="Keri Z."/>
            <person name="LaButti K."/>
            <person name="Lipzen A."/>
            <person name="Lombard V."/>
            <person name="Magnuson J."/>
            <person name="Maillard F."/>
            <person name="Murat C."/>
            <person name="Nolan M."/>
            <person name="Ohm R.A."/>
            <person name="Pangilinan J."/>
            <person name="Pereira M.F."/>
            <person name="Perotto S."/>
            <person name="Peter M."/>
            <person name="Pfister S."/>
            <person name="Riley R."/>
            <person name="Sitrit Y."/>
            <person name="Stielow J.B."/>
            <person name="Szollosi G."/>
            <person name="Zifcakova L."/>
            <person name="Stursova M."/>
            <person name="Spatafora J.W."/>
            <person name="Tedersoo L."/>
            <person name="Vaario L.M."/>
            <person name="Yamada A."/>
            <person name="Yan M."/>
            <person name="Wang P."/>
            <person name="Xu J."/>
            <person name="Bruns T."/>
            <person name="Baldrian P."/>
            <person name="Vilgalys R."/>
            <person name="Dunand C."/>
            <person name="Henrissat B."/>
            <person name="Grigoriev I.V."/>
            <person name="Hibbett D."/>
            <person name="Nagy L.G."/>
            <person name="Martin F.M."/>
        </authorList>
    </citation>
    <scope>NUCLEOTIDE SEQUENCE</scope>
    <source>
        <strain evidence="1">P2</strain>
    </source>
</reference>
<proteinExistence type="predicted"/>
<protein>
    <submittedName>
        <fullName evidence="1">Peptidase S28</fullName>
    </submittedName>
</protein>
<evidence type="ECO:0000313" key="1">
    <source>
        <dbReference type="EMBL" id="KAF9643255.1"/>
    </source>
</evidence>
<dbReference type="EMBL" id="MU118255">
    <property type="protein sequence ID" value="KAF9643255.1"/>
    <property type="molecule type" value="Genomic_DNA"/>
</dbReference>
<comment type="caution">
    <text evidence="1">The sequence shown here is derived from an EMBL/GenBank/DDBJ whole genome shotgun (WGS) entry which is preliminary data.</text>
</comment>
<sequence>MRLSPSFLNLYNLLCLSLSVTAFVHTPQAINFKLLERQTQQKNSYSTPFTIQDSQPNGLAAIFDAAKEFPEQWFTQPVDHFSQDSPTFRQRYWVNNRHYVPGTNAPVIVIDGGETSGEDRLPFLDTGIADILAKATGGIGVVLEHRMIGWNMLTPNLGESIPVANLTTDSLRWLTNEQAVEDSARFMAHVKFEGINEDLTALKTPWIYYGGSYAGARAAHMRVLHPGLVFGAVASSAVTHASVELWEYMDVIRRFANRKCSWHLENLAVTIDSMLSQPGTRKAVKTLFGLSALEHDYDFVTTIEMVFESWQAKNWDPEIGSEEFEEFCKRINHPFDSVEDAVGAIGADTEDVVTLVNSPGFDFTLLNYAAYVRAKILPKCPKDKTIEQCFGTFDDAKYQVTSLDQEWRLWLFQVCTQWGYFFTSPPDHKVPRIVSRLHTLENESKICRQAFPPGEHLTVPPLPNVTAVNALGDFSIAKDRLAIIDGEVDPWRPMTPHSDYYAQDRLDTISEPFKIIPNGVHHWDENGLRDHNQEPPEIQKIHREIVEFVQAWLKDFKRKDWTVSTNMGERSFEVTSWDSG</sequence>
<organism evidence="1 2">
    <name type="scientific">Thelephora ganbajun</name>
    <name type="common">Ganba fungus</name>
    <dbReference type="NCBI Taxonomy" id="370292"/>
    <lineage>
        <taxon>Eukaryota</taxon>
        <taxon>Fungi</taxon>
        <taxon>Dikarya</taxon>
        <taxon>Basidiomycota</taxon>
        <taxon>Agaricomycotina</taxon>
        <taxon>Agaricomycetes</taxon>
        <taxon>Thelephorales</taxon>
        <taxon>Thelephoraceae</taxon>
        <taxon>Thelephora</taxon>
    </lineage>
</organism>
<accession>A0ACB6Z0N0</accession>
<name>A0ACB6Z0N0_THEGA</name>
<reference evidence="1" key="1">
    <citation type="submission" date="2019-10" db="EMBL/GenBank/DDBJ databases">
        <authorList>
            <consortium name="DOE Joint Genome Institute"/>
            <person name="Kuo A."/>
            <person name="Miyauchi S."/>
            <person name="Kiss E."/>
            <person name="Drula E."/>
            <person name="Kohler A."/>
            <person name="Sanchez-Garcia M."/>
            <person name="Andreopoulos B."/>
            <person name="Barry K.W."/>
            <person name="Bonito G."/>
            <person name="Buee M."/>
            <person name="Carver A."/>
            <person name="Chen C."/>
            <person name="Cichocki N."/>
            <person name="Clum A."/>
            <person name="Culley D."/>
            <person name="Crous P.W."/>
            <person name="Fauchery L."/>
            <person name="Girlanda M."/>
            <person name="Hayes R."/>
            <person name="Keri Z."/>
            <person name="Labutti K."/>
            <person name="Lipzen A."/>
            <person name="Lombard V."/>
            <person name="Magnuson J."/>
            <person name="Maillard F."/>
            <person name="Morin E."/>
            <person name="Murat C."/>
            <person name="Nolan M."/>
            <person name="Ohm R."/>
            <person name="Pangilinan J."/>
            <person name="Pereira M."/>
            <person name="Perotto S."/>
            <person name="Peter M."/>
            <person name="Riley R."/>
            <person name="Sitrit Y."/>
            <person name="Stielow B."/>
            <person name="Szollosi G."/>
            <person name="Zifcakova L."/>
            <person name="Stursova M."/>
            <person name="Spatafora J.W."/>
            <person name="Tedersoo L."/>
            <person name="Vaario L.-M."/>
            <person name="Yamada A."/>
            <person name="Yan M."/>
            <person name="Wang P."/>
            <person name="Xu J."/>
            <person name="Bruns T."/>
            <person name="Baldrian P."/>
            <person name="Vilgalys R."/>
            <person name="Henrissat B."/>
            <person name="Grigoriev I.V."/>
            <person name="Hibbett D."/>
            <person name="Nagy L.G."/>
            <person name="Martin F.M."/>
        </authorList>
    </citation>
    <scope>NUCLEOTIDE SEQUENCE</scope>
    <source>
        <strain evidence="1">P2</strain>
    </source>
</reference>
<keyword evidence="2" id="KW-1185">Reference proteome</keyword>